<keyword evidence="1" id="KW-0238">DNA-binding</keyword>
<dbReference type="GO" id="GO:0003677">
    <property type="term" value="F:DNA binding"/>
    <property type="evidence" value="ECO:0007669"/>
    <property type="project" value="UniProtKB-KW"/>
</dbReference>
<protein>
    <submittedName>
        <fullName evidence="3">XRE family transcriptional regulator</fullName>
    </submittedName>
</protein>
<gene>
    <name evidence="3" type="ORF">C5O18_10015</name>
</gene>
<evidence type="ECO:0000256" key="1">
    <source>
        <dbReference type="ARBA" id="ARBA00023125"/>
    </source>
</evidence>
<feature type="domain" description="HTH cro/C1-type" evidence="2">
    <location>
        <begin position="31"/>
        <end position="85"/>
    </location>
</feature>
<sequence>MAIILCKLALRALRWWQAGENNAGMNIGRVIRGLRVERGLKLEPLANDLDLATSTLSRIESGRHNPSLENLERIARALGVRVSDIFREAEQAEGGQAVNEPASEYEAQSVQLRKLFHALSEQNRSMAIDLLKTLLRGQKQSGA</sequence>
<evidence type="ECO:0000313" key="3">
    <source>
        <dbReference type="EMBL" id="PQA27960.1"/>
    </source>
</evidence>
<reference evidence="4" key="1">
    <citation type="submission" date="2018-02" db="EMBL/GenBank/DDBJ databases">
        <title>Genome sequencing of Solimonas sp. HR-BB.</title>
        <authorList>
            <person name="Lee Y."/>
            <person name="Jeon C.O."/>
        </authorList>
    </citation>
    <scope>NUCLEOTIDE SEQUENCE [LARGE SCALE GENOMIC DNA]</scope>
    <source>
        <strain evidence="4">HR-E</strain>
    </source>
</reference>
<keyword evidence="4" id="KW-1185">Reference proteome</keyword>
<dbReference type="PROSITE" id="PS50943">
    <property type="entry name" value="HTH_CROC1"/>
    <property type="match status" value="1"/>
</dbReference>
<dbReference type="GO" id="GO:0003700">
    <property type="term" value="F:DNA-binding transcription factor activity"/>
    <property type="evidence" value="ECO:0007669"/>
    <property type="project" value="TreeGrafter"/>
</dbReference>
<dbReference type="SUPFAM" id="SSF47413">
    <property type="entry name" value="lambda repressor-like DNA-binding domains"/>
    <property type="match status" value="1"/>
</dbReference>
<dbReference type="EMBL" id="PTQZ01000365">
    <property type="protein sequence ID" value="PQA27960.1"/>
    <property type="molecule type" value="Genomic_DNA"/>
</dbReference>
<proteinExistence type="predicted"/>
<dbReference type="Proteomes" id="UP000243900">
    <property type="component" value="Unassembled WGS sequence"/>
</dbReference>
<dbReference type="Gene3D" id="1.10.260.40">
    <property type="entry name" value="lambda repressor-like DNA-binding domains"/>
    <property type="match status" value="1"/>
</dbReference>
<dbReference type="Pfam" id="PF01381">
    <property type="entry name" value="HTH_3"/>
    <property type="match status" value="1"/>
</dbReference>
<dbReference type="CDD" id="cd00093">
    <property type="entry name" value="HTH_XRE"/>
    <property type="match status" value="1"/>
</dbReference>
<name>A0A2P6AQA5_9GAMM</name>
<dbReference type="PANTHER" id="PTHR46797:SF1">
    <property type="entry name" value="METHYLPHOSPHONATE SYNTHASE"/>
    <property type="match status" value="1"/>
</dbReference>
<dbReference type="SMART" id="SM00530">
    <property type="entry name" value="HTH_XRE"/>
    <property type="match status" value="1"/>
</dbReference>
<comment type="caution">
    <text evidence="3">The sequence shown here is derived from an EMBL/GenBank/DDBJ whole genome shotgun (WGS) entry which is preliminary data.</text>
</comment>
<dbReference type="InterPro" id="IPR001387">
    <property type="entry name" value="Cro/C1-type_HTH"/>
</dbReference>
<organism evidence="3 4">
    <name type="scientific">Amnimonas aquatica</name>
    <dbReference type="NCBI Taxonomy" id="2094561"/>
    <lineage>
        <taxon>Bacteria</taxon>
        <taxon>Pseudomonadati</taxon>
        <taxon>Pseudomonadota</taxon>
        <taxon>Gammaproteobacteria</taxon>
        <taxon>Moraxellales</taxon>
        <taxon>Moraxellaceae</taxon>
        <taxon>Amnimonas</taxon>
    </lineage>
</organism>
<evidence type="ECO:0000259" key="2">
    <source>
        <dbReference type="PROSITE" id="PS50943"/>
    </source>
</evidence>
<dbReference type="AlphaFoldDB" id="A0A2P6AQA5"/>
<dbReference type="GO" id="GO:0005829">
    <property type="term" value="C:cytosol"/>
    <property type="evidence" value="ECO:0007669"/>
    <property type="project" value="TreeGrafter"/>
</dbReference>
<dbReference type="InterPro" id="IPR010982">
    <property type="entry name" value="Lambda_DNA-bd_dom_sf"/>
</dbReference>
<accession>A0A2P6AQA5</accession>
<evidence type="ECO:0000313" key="4">
    <source>
        <dbReference type="Proteomes" id="UP000243900"/>
    </source>
</evidence>
<dbReference type="InterPro" id="IPR050807">
    <property type="entry name" value="TransReg_Diox_bact_type"/>
</dbReference>
<dbReference type="PANTHER" id="PTHR46797">
    <property type="entry name" value="HTH-TYPE TRANSCRIPTIONAL REGULATOR"/>
    <property type="match status" value="1"/>
</dbReference>